<evidence type="ECO:0000313" key="2">
    <source>
        <dbReference type="EMBL" id="TQL94930.1"/>
    </source>
</evidence>
<feature type="domain" description="Rv2525c-like glycoside hydrolase-like" evidence="1">
    <location>
        <begin position="206"/>
        <end position="400"/>
    </location>
</feature>
<name>A0A543CD52_9ACTN</name>
<dbReference type="InterPro" id="IPR015020">
    <property type="entry name" value="Rv2525c-like_Glyco_Hydro-like"/>
</dbReference>
<sequence length="405" mass="43716">MVVTDDDLGENAMRRAGLFGCLLGALILGPPAHADTTVDYKGLRITVPAGWPVYRLGPGSTECLRYDRHAVYLGPAGENQVCPAHAVGRTEALHVEPLTEQTASFASDLLGGRSAERTRLAGMPAVTVRDAATGEIRAAVPGAGVLVTGSYGPGPRELEHVLGEITPVPRDNERRGGERNRWVTGMGFDTCSAPSLAAMHAWREHFVAANIYIGGPARACPDGRLSRSWVAAVRAMGWRLIPTYVGPQAPCASSRPRFSLGTAAIAGQLSAVDAVSRAVALGLPPRTPIYMDMEAYGRGATCREAVLIFLDSWTRAIHALEYTPGVYSSVASGIRDLGEATGISKPTEIWFAHWDKKADVHGDRYLEDDWWPGHHRIKQFRGDHFEKHGGVRLHIDSDDVDGHVH</sequence>
<evidence type="ECO:0000259" key="1">
    <source>
        <dbReference type="Pfam" id="PF08924"/>
    </source>
</evidence>
<accession>A0A543CD52</accession>
<keyword evidence="3" id="KW-1185">Reference proteome</keyword>
<proteinExistence type="predicted"/>
<evidence type="ECO:0000313" key="3">
    <source>
        <dbReference type="Proteomes" id="UP000316096"/>
    </source>
</evidence>
<dbReference type="Gene3D" id="3.20.20.80">
    <property type="entry name" value="Glycosidases"/>
    <property type="match status" value="1"/>
</dbReference>
<dbReference type="Pfam" id="PF08924">
    <property type="entry name" value="Rv2525c_GlyHyd-like"/>
    <property type="match status" value="1"/>
</dbReference>
<protein>
    <submittedName>
        <fullName evidence="2">Uncharacterized protein DUF1906</fullName>
    </submittedName>
</protein>
<dbReference type="AlphaFoldDB" id="A0A543CD52"/>
<organism evidence="2 3">
    <name type="scientific">Actinoallomurus bryophytorum</name>
    <dbReference type="NCBI Taxonomy" id="1490222"/>
    <lineage>
        <taxon>Bacteria</taxon>
        <taxon>Bacillati</taxon>
        <taxon>Actinomycetota</taxon>
        <taxon>Actinomycetes</taxon>
        <taxon>Streptosporangiales</taxon>
        <taxon>Thermomonosporaceae</taxon>
        <taxon>Actinoallomurus</taxon>
    </lineage>
</organism>
<dbReference type="InterPro" id="IPR017853">
    <property type="entry name" value="GH"/>
</dbReference>
<dbReference type="OrthoDB" id="5171321at2"/>
<dbReference type="SUPFAM" id="SSF51445">
    <property type="entry name" value="(Trans)glycosidases"/>
    <property type="match status" value="1"/>
</dbReference>
<comment type="caution">
    <text evidence="2">The sequence shown here is derived from an EMBL/GenBank/DDBJ whole genome shotgun (WGS) entry which is preliminary data.</text>
</comment>
<dbReference type="RefSeq" id="WP_141952664.1">
    <property type="nucleotide sequence ID" value="NZ_VFOZ01000001.1"/>
</dbReference>
<reference evidence="2 3" key="1">
    <citation type="submission" date="2019-06" db="EMBL/GenBank/DDBJ databases">
        <title>Sequencing the genomes of 1000 actinobacteria strains.</title>
        <authorList>
            <person name="Klenk H.-P."/>
        </authorList>
    </citation>
    <scope>NUCLEOTIDE SEQUENCE [LARGE SCALE GENOMIC DNA]</scope>
    <source>
        <strain evidence="2 3">DSM 102200</strain>
    </source>
</reference>
<gene>
    <name evidence="2" type="ORF">FB559_0418</name>
</gene>
<dbReference type="EMBL" id="VFOZ01000001">
    <property type="protein sequence ID" value="TQL94930.1"/>
    <property type="molecule type" value="Genomic_DNA"/>
</dbReference>
<dbReference type="Proteomes" id="UP000316096">
    <property type="component" value="Unassembled WGS sequence"/>
</dbReference>